<keyword evidence="2" id="KW-0614">Plasmid</keyword>
<accession>A0A410MJC3</accession>
<organism evidence="2 3">
    <name type="scientific">Halobacillus litoralis</name>
    <dbReference type="NCBI Taxonomy" id="45668"/>
    <lineage>
        <taxon>Bacteria</taxon>
        <taxon>Bacillati</taxon>
        <taxon>Bacillota</taxon>
        <taxon>Bacilli</taxon>
        <taxon>Bacillales</taxon>
        <taxon>Bacillaceae</taxon>
        <taxon>Halobacillus</taxon>
    </lineage>
</organism>
<proteinExistence type="predicted"/>
<feature type="domain" description="SAF" evidence="1">
    <location>
        <begin position="37"/>
        <end position="100"/>
    </location>
</feature>
<dbReference type="InterPro" id="IPR013974">
    <property type="entry name" value="SAF"/>
</dbReference>
<evidence type="ECO:0000313" key="2">
    <source>
        <dbReference type="EMBL" id="QAS54819.1"/>
    </source>
</evidence>
<dbReference type="Pfam" id="PF08666">
    <property type="entry name" value="SAF"/>
    <property type="match status" value="1"/>
</dbReference>
<evidence type="ECO:0000313" key="3">
    <source>
        <dbReference type="Proteomes" id="UP000287756"/>
    </source>
</evidence>
<protein>
    <recommendedName>
        <fullName evidence="1">SAF domain-containing protein</fullName>
    </recommendedName>
</protein>
<reference evidence="2 3" key="1">
    <citation type="submission" date="2018-01" db="EMBL/GenBank/DDBJ databases">
        <title>The whole genome sequencing and assembly of Halobacillus litoralis ERB031 strain.</title>
        <authorList>
            <person name="Lee S.-J."/>
            <person name="Park M.-K."/>
            <person name="Kim J.-Y."/>
            <person name="Lee Y.-J."/>
            <person name="Yi H."/>
            <person name="Bahn Y.-S."/>
            <person name="Kim J.F."/>
            <person name="Lee D.-W."/>
        </authorList>
    </citation>
    <scope>NUCLEOTIDE SEQUENCE [LARGE SCALE GENOMIC DNA]</scope>
    <source>
        <strain evidence="2 3">ERB 031</strain>
        <plasmid evidence="3">pldw-31</plasmid>
    </source>
</reference>
<dbReference type="OrthoDB" id="1738401at2"/>
<geneLocation type="plasmid" evidence="3">
    <name>pldw-31</name>
</geneLocation>
<name>A0A410MJC3_9BACI</name>
<dbReference type="EMBL" id="CP026119">
    <property type="protein sequence ID" value="QAS54819.1"/>
    <property type="molecule type" value="Genomic_DNA"/>
</dbReference>
<sequence length="247" mass="27772">MKPRTKIILGIFTSLLLLALIPTYDIFLKDKIDSTAVVVVKADTEIKTNQTIEPEMLSIERRRKQDLVDDVVLADEINDITGKEAAELLVSNSMVSKKMIDYEQMLPNPDEKEAIRPIVSDMIYAKPGSLRRKDNIDIYTISGDVTDKRMAETSEDTEDNEVSSEDVKKAEKEALKTPLLTNVRVVYVKDSANNEVTGEDGKVVAKGERLNATGNISDLEVILNEEDFNKLMKAVIEDNQKLYITYN</sequence>
<dbReference type="CDD" id="cd11614">
    <property type="entry name" value="SAF_CpaB_FlgA_like"/>
    <property type="match status" value="1"/>
</dbReference>
<dbReference type="AlphaFoldDB" id="A0A410MJC3"/>
<dbReference type="KEGG" id="hli:HLI_21440"/>
<evidence type="ECO:0000259" key="1">
    <source>
        <dbReference type="Pfam" id="PF08666"/>
    </source>
</evidence>
<dbReference type="RefSeq" id="WP_128527048.1">
    <property type="nucleotide sequence ID" value="NZ_CP026119.1"/>
</dbReference>
<gene>
    <name evidence="2" type="ORF">HLI_21440</name>
</gene>
<dbReference type="Proteomes" id="UP000287756">
    <property type="component" value="Plasmid pLDW-31"/>
</dbReference>